<evidence type="ECO:0000313" key="6">
    <source>
        <dbReference type="Proteomes" id="UP000715095"/>
    </source>
</evidence>
<keyword evidence="2" id="KW-0131">Cell cycle</keyword>
<dbReference type="Gene3D" id="1.25.40.10">
    <property type="entry name" value="Tetratricopeptide repeat domain"/>
    <property type="match status" value="1"/>
</dbReference>
<dbReference type="InterPro" id="IPR032519">
    <property type="entry name" value="YbgF_tri"/>
</dbReference>
<evidence type="ECO:0000256" key="2">
    <source>
        <dbReference type="HAMAP-Rule" id="MF_02066"/>
    </source>
</evidence>
<dbReference type="InterPro" id="IPR039565">
    <property type="entry name" value="BamD-like"/>
</dbReference>
<keyword evidence="1 2" id="KW-0732">Signal</keyword>
<comment type="subcellular location">
    <subcellularLocation>
        <location evidence="2">Periplasm</location>
    </subcellularLocation>
</comment>
<evidence type="ECO:0000259" key="4">
    <source>
        <dbReference type="Pfam" id="PF16331"/>
    </source>
</evidence>
<dbReference type="RefSeq" id="WP_205101317.1">
    <property type="nucleotide sequence ID" value="NZ_JACJJC010000001.1"/>
</dbReference>
<dbReference type="InterPro" id="IPR011990">
    <property type="entry name" value="TPR-like_helical_dom_sf"/>
</dbReference>
<comment type="function">
    <text evidence="2">Mediates coordination of peptidoglycan synthesis and outer membrane constriction during cell division.</text>
</comment>
<keyword evidence="6" id="KW-1185">Reference proteome</keyword>
<feature type="domain" description="Outer membrane lipoprotein BamD-like" evidence="3">
    <location>
        <begin position="124"/>
        <end position="245"/>
    </location>
</feature>
<dbReference type="HAMAP" id="MF_02066">
    <property type="entry name" value="CpoB"/>
    <property type="match status" value="1"/>
</dbReference>
<protein>
    <recommendedName>
        <fullName evidence="2">Cell division coordinator CpoB</fullName>
    </recommendedName>
</protein>
<gene>
    <name evidence="5" type="primary">ybgF</name>
    <name evidence="2" type="synonym">cpoB</name>
    <name evidence="5" type="ORF">H6A60_00120</name>
</gene>
<dbReference type="Pfam" id="PF16331">
    <property type="entry name" value="TolA_bind_tri"/>
    <property type="match status" value="1"/>
</dbReference>
<evidence type="ECO:0000313" key="5">
    <source>
        <dbReference type="EMBL" id="MBM6702919.1"/>
    </source>
</evidence>
<keyword evidence="2" id="KW-0574">Periplasm</keyword>
<dbReference type="NCBIfam" id="TIGR02795">
    <property type="entry name" value="tol_pal_ybgF"/>
    <property type="match status" value="1"/>
</dbReference>
<proteinExistence type="inferred from homology"/>
<dbReference type="Proteomes" id="UP000715095">
    <property type="component" value="Unassembled WGS sequence"/>
</dbReference>
<feature type="domain" description="YbgF trimerisation" evidence="4">
    <location>
        <begin position="44"/>
        <end position="111"/>
    </location>
</feature>
<accession>A0ABS2DNE1</accession>
<dbReference type="Pfam" id="PF13525">
    <property type="entry name" value="YfiO"/>
    <property type="match status" value="1"/>
</dbReference>
<comment type="caution">
    <text evidence="5">The sequence shown here is derived from an EMBL/GenBank/DDBJ whole genome shotgun (WGS) entry which is preliminary data.</text>
</comment>
<feature type="coiled-coil region" evidence="2">
    <location>
        <begin position="58"/>
        <end position="85"/>
    </location>
</feature>
<sequence length="247" mass="27542" precursor="true">MKFRSSLCLRRTAAALAALSIAGSAFAFADDDARRAILDLRETVKAIQADLSVSKNAQMQLMTEINRLKEQNRHLTGQVEELYNALEMEKRSTRDLFGSLDSRVEAFEPQTVVINGESVTVDPKEKQAFDEAVLHLQDRQYKQAENGFKRFAAEWPKSPYRPDALFWWGTAAFALEHYKTVISTQNQLLREYPKNPRAADAMLLVGSAQAASGNLKAARATFQKVQKTYPDSEAAVTAKARLASLGK</sequence>
<feature type="signal peptide" evidence="2">
    <location>
        <begin position="1"/>
        <end position="29"/>
    </location>
</feature>
<feature type="chain" id="PRO_5044933906" description="Cell division coordinator CpoB" evidence="2">
    <location>
        <begin position="30"/>
        <end position="247"/>
    </location>
</feature>
<reference evidence="5 6" key="1">
    <citation type="journal article" date="2021" name="Sci. Rep.">
        <title>The distribution of antibiotic resistance genes in chicken gut microbiota commensals.</title>
        <authorList>
            <person name="Juricova H."/>
            <person name="Matiasovicova J."/>
            <person name="Kubasova T."/>
            <person name="Cejkova D."/>
            <person name="Rychlik I."/>
        </authorList>
    </citation>
    <scope>NUCLEOTIDE SEQUENCE [LARGE SCALE GENOMIC DNA]</scope>
    <source>
        <strain evidence="5 6">An829</strain>
    </source>
</reference>
<name>A0ABS2DNE1_9BURK</name>
<evidence type="ECO:0000256" key="1">
    <source>
        <dbReference type="ARBA" id="ARBA00022729"/>
    </source>
</evidence>
<dbReference type="EMBL" id="JACJJC010000001">
    <property type="protein sequence ID" value="MBM6702919.1"/>
    <property type="molecule type" value="Genomic_DNA"/>
</dbReference>
<dbReference type="InterPro" id="IPR014162">
    <property type="entry name" value="CpoB_C"/>
</dbReference>
<comment type="similarity">
    <text evidence="2">Belongs to the CpoB family.</text>
</comment>
<keyword evidence="2" id="KW-0132">Cell division</keyword>
<dbReference type="InterPro" id="IPR034706">
    <property type="entry name" value="CpoB"/>
</dbReference>
<evidence type="ECO:0000259" key="3">
    <source>
        <dbReference type="Pfam" id="PF13525"/>
    </source>
</evidence>
<dbReference type="Gene3D" id="1.20.5.110">
    <property type="match status" value="1"/>
</dbReference>
<organism evidence="5 6">
    <name type="scientific">Sutterella massiliensis</name>
    <dbReference type="NCBI Taxonomy" id="1816689"/>
    <lineage>
        <taxon>Bacteria</taxon>
        <taxon>Pseudomonadati</taxon>
        <taxon>Pseudomonadota</taxon>
        <taxon>Betaproteobacteria</taxon>
        <taxon>Burkholderiales</taxon>
        <taxon>Sutterellaceae</taxon>
        <taxon>Sutterella</taxon>
    </lineage>
</organism>
<keyword evidence="2" id="KW-0175">Coiled coil</keyword>
<dbReference type="SUPFAM" id="SSF48452">
    <property type="entry name" value="TPR-like"/>
    <property type="match status" value="1"/>
</dbReference>